<dbReference type="GO" id="GO:0046872">
    <property type="term" value="F:metal ion binding"/>
    <property type="evidence" value="ECO:0007669"/>
    <property type="project" value="UniProtKB-KW"/>
</dbReference>
<evidence type="ECO:0000259" key="9">
    <source>
        <dbReference type="PROSITE" id="PS51085"/>
    </source>
</evidence>
<dbReference type="PANTHER" id="PTHR47354:SF1">
    <property type="entry name" value="CARNITINE MONOOXYGENASE REDUCTASE SUBUNIT"/>
    <property type="match status" value="1"/>
</dbReference>
<dbReference type="InterPro" id="IPR039261">
    <property type="entry name" value="FNR_nucleotide-bd"/>
</dbReference>
<dbReference type="InterPro" id="IPR036010">
    <property type="entry name" value="2Fe-2S_ferredoxin-like_sf"/>
</dbReference>
<dbReference type="InterPro" id="IPR012675">
    <property type="entry name" value="Beta-grasp_dom_sf"/>
</dbReference>
<dbReference type="PROSITE" id="PS51384">
    <property type="entry name" value="FAD_FR"/>
    <property type="match status" value="1"/>
</dbReference>
<dbReference type="PANTHER" id="PTHR47354">
    <property type="entry name" value="NADH OXIDOREDUCTASE HCR"/>
    <property type="match status" value="1"/>
</dbReference>
<evidence type="ECO:0000256" key="4">
    <source>
        <dbReference type="ARBA" id="ARBA00022714"/>
    </source>
</evidence>
<evidence type="ECO:0000313" key="11">
    <source>
        <dbReference type="EMBL" id="MBJ3778129.1"/>
    </source>
</evidence>
<evidence type="ECO:0000256" key="8">
    <source>
        <dbReference type="ARBA" id="ARBA00023014"/>
    </source>
</evidence>
<dbReference type="InterPro" id="IPR017927">
    <property type="entry name" value="FAD-bd_FR_type"/>
</dbReference>
<proteinExistence type="predicted"/>
<dbReference type="PROSITE" id="PS51085">
    <property type="entry name" value="2FE2S_FER_2"/>
    <property type="match status" value="1"/>
</dbReference>
<dbReference type="RefSeq" id="WP_198884037.1">
    <property type="nucleotide sequence ID" value="NZ_JAEKJA010000024.1"/>
</dbReference>
<dbReference type="SUPFAM" id="SSF52343">
    <property type="entry name" value="Ferredoxin reductase-like, C-terminal NADP-linked domain"/>
    <property type="match status" value="1"/>
</dbReference>
<dbReference type="PRINTS" id="PR00409">
    <property type="entry name" value="PHDIOXRDTASE"/>
</dbReference>
<dbReference type="GO" id="GO:0016491">
    <property type="term" value="F:oxidoreductase activity"/>
    <property type="evidence" value="ECO:0007669"/>
    <property type="project" value="UniProtKB-KW"/>
</dbReference>
<evidence type="ECO:0000256" key="7">
    <source>
        <dbReference type="ARBA" id="ARBA00023004"/>
    </source>
</evidence>
<dbReference type="InterPro" id="IPR001041">
    <property type="entry name" value="2Fe-2S_ferredoxin-type"/>
</dbReference>
<evidence type="ECO:0000259" key="10">
    <source>
        <dbReference type="PROSITE" id="PS51384"/>
    </source>
</evidence>
<dbReference type="Gene3D" id="2.40.30.10">
    <property type="entry name" value="Translation factors"/>
    <property type="match status" value="1"/>
</dbReference>
<dbReference type="AlphaFoldDB" id="A0A934IK31"/>
<dbReference type="CDD" id="cd00207">
    <property type="entry name" value="fer2"/>
    <property type="match status" value="1"/>
</dbReference>
<feature type="domain" description="2Fe-2S ferredoxin-type" evidence="9">
    <location>
        <begin position="238"/>
        <end position="323"/>
    </location>
</feature>
<dbReference type="Gene3D" id="3.40.50.80">
    <property type="entry name" value="Nucleotide-binding domain of ferredoxin-NADP reductase (FNR) module"/>
    <property type="match status" value="1"/>
</dbReference>
<evidence type="ECO:0000313" key="12">
    <source>
        <dbReference type="Proteomes" id="UP000609531"/>
    </source>
</evidence>
<dbReference type="Pfam" id="PF22290">
    <property type="entry name" value="DmmA-like_N"/>
    <property type="match status" value="1"/>
</dbReference>
<keyword evidence="8" id="KW-0411">Iron-sulfur</keyword>
<keyword evidence="2" id="KW-0285">Flavoprotein</keyword>
<name>A0A934IK31_9HYPH</name>
<organism evidence="11 12">
    <name type="scientific">Acuticoccus mangrovi</name>
    <dbReference type="NCBI Taxonomy" id="2796142"/>
    <lineage>
        <taxon>Bacteria</taxon>
        <taxon>Pseudomonadati</taxon>
        <taxon>Pseudomonadota</taxon>
        <taxon>Alphaproteobacteria</taxon>
        <taxon>Hyphomicrobiales</taxon>
        <taxon>Amorphaceae</taxon>
        <taxon>Acuticoccus</taxon>
    </lineage>
</organism>
<evidence type="ECO:0000256" key="3">
    <source>
        <dbReference type="ARBA" id="ARBA00022643"/>
    </source>
</evidence>
<evidence type="ECO:0000256" key="1">
    <source>
        <dbReference type="ARBA" id="ARBA00001917"/>
    </source>
</evidence>
<feature type="domain" description="FAD-binding FR-type" evidence="10">
    <location>
        <begin position="1"/>
        <end position="104"/>
    </location>
</feature>
<keyword evidence="5" id="KW-0479">Metal-binding</keyword>
<comment type="caution">
    <text evidence="11">The sequence shown here is derived from an EMBL/GenBank/DDBJ whole genome shotgun (WGS) entry which is preliminary data.</text>
</comment>
<keyword evidence="12" id="KW-1185">Reference proteome</keyword>
<dbReference type="CDD" id="cd06185">
    <property type="entry name" value="PDR_like"/>
    <property type="match status" value="1"/>
</dbReference>
<dbReference type="InterPro" id="IPR054582">
    <property type="entry name" value="DmmA-like_N"/>
</dbReference>
<evidence type="ECO:0000256" key="2">
    <source>
        <dbReference type="ARBA" id="ARBA00022630"/>
    </source>
</evidence>
<dbReference type="Proteomes" id="UP000609531">
    <property type="component" value="Unassembled WGS sequence"/>
</dbReference>
<sequence>MIEVIVSQVVDVASDIRALTLESADGTPLPAYEPGAHIDVHVPGTSSPTIRQYSLCRAPGAAPAYEIAVQRAPDSRGGSVALHDNVRAGDRIAIEAPRCMFPIAADARRHLLVGGGIGVTPLLSMAEALAARGAPFALHYCARNAAAAAFVDRLEEAPFEGHAQLHLDDRDGRPDIAALLGPFEAGTHVYVCGPDGFMRAVIDAAEAAGWPAEHVHREYFTVPTDTSAPEAADADGSFEVELSSSGKVYVIPPGASIAEVLEADGVMLPLSCEAGVCGSCMTKVLAGIPDHRDYVLTPAERDSGTVMCPCVSRALSKRLVLDV</sequence>
<dbReference type="Pfam" id="PF00970">
    <property type="entry name" value="FAD_binding_6"/>
    <property type="match status" value="1"/>
</dbReference>
<dbReference type="SUPFAM" id="SSF63380">
    <property type="entry name" value="Riboflavin synthase domain-like"/>
    <property type="match status" value="1"/>
</dbReference>
<dbReference type="InterPro" id="IPR006058">
    <property type="entry name" value="2Fe2S_fd_BS"/>
</dbReference>
<keyword evidence="7" id="KW-0408">Iron</keyword>
<reference evidence="11" key="1">
    <citation type="submission" date="2020-12" db="EMBL/GenBank/DDBJ databases">
        <title>Bacterial taxonomy.</title>
        <authorList>
            <person name="Pan X."/>
        </authorList>
    </citation>
    <scope>NUCLEOTIDE SEQUENCE</scope>
    <source>
        <strain evidence="11">B2012</strain>
    </source>
</reference>
<accession>A0A934IK31</accession>
<dbReference type="Pfam" id="PF00111">
    <property type="entry name" value="Fer2"/>
    <property type="match status" value="1"/>
</dbReference>
<evidence type="ECO:0000256" key="5">
    <source>
        <dbReference type="ARBA" id="ARBA00022723"/>
    </source>
</evidence>
<dbReference type="SUPFAM" id="SSF54292">
    <property type="entry name" value="2Fe-2S ferredoxin-like"/>
    <property type="match status" value="1"/>
</dbReference>
<dbReference type="GO" id="GO:0051537">
    <property type="term" value="F:2 iron, 2 sulfur cluster binding"/>
    <property type="evidence" value="ECO:0007669"/>
    <property type="project" value="UniProtKB-KW"/>
</dbReference>
<keyword evidence="4" id="KW-0001">2Fe-2S</keyword>
<dbReference type="InterPro" id="IPR050415">
    <property type="entry name" value="MRET"/>
</dbReference>
<keyword evidence="3" id="KW-0288">FMN</keyword>
<dbReference type="Gene3D" id="3.10.20.30">
    <property type="match status" value="1"/>
</dbReference>
<dbReference type="InterPro" id="IPR008333">
    <property type="entry name" value="Cbr1-like_FAD-bd_dom"/>
</dbReference>
<dbReference type="PROSITE" id="PS00197">
    <property type="entry name" value="2FE2S_FER_1"/>
    <property type="match status" value="1"/>
</dbReference>
<protein>
    <submittedName>
        <fullName evidence="11">Oxidoreductase</fullName>
    </submittedName>
</protein>
<keyword evidence="6" id="KW-0560">Oxidoreductase</keyword>
<dbReference type="EMBL" id="JAEKJA010000024">
    <property type="protein sequence ID" value="MBJ3778129.1"/>
    <property type="molecule type" value="Genomic_DNA"/>
</dbReference>
<comment type="cofactor">
    <cofactor evidence="1">
        <name>FMN</name>
        <dbReference type="ChEBI" id="CHEBI:58210"/>
    </cofactor>
</comment>
<evidence type="ECO:0000256" key="6">
    <source>
        <dbReference type="ARBA" id="ARBA00023002"/>
    </source>
</evidence>
<gene>
    <name evidence="11" type="ORF">JCR33_20680</name>
</gene>
<dbReference type="InterPro" id="IPR017938">
    <property type="entry name" value="Riboflavin_synthase-like_b-brl"/>
</dbReference>